<dbReference type="InterPro" id="IPR027417">
    <property type="entry name" value="P-loop_NTPase"/>
</dbReference>
<dbReference type="Pfam" id="PF00005">
    <property type="entry name" value="ABC_tran"/>
    <property type="match status" value="1"/>
</dbReference>
<dbReference type="SUPFAM" id="SSF52540">
    <property type="entry name" value="P-loop containing nucleoside triphosphate hydrolases"/>
    <property type="match status" value="1"/>
</dbReference>
<accession>U2QVH2</accession>
<dbReference type="FunFam" id="3.40.50.300:FF:000032">
    <property type="entry name" value="Export ABC transporter ATP-binding protein"/>
    <property type="match status" value="1"/>
</dbReference>
<evidence type="ECO:0000313" key="6">
    <source>
        <dbReference type="Proteomes" id="UP000017052"/>
    </source>
</evidence>
<dbReference type="OrthoDB" id="9802264at2"/>
<dbReference type="GO" id="GO:0005886">
    <property type="term" value="C:plasma membrane"/>
    <property type="evidence" value="ECO:0007669"/>
    <property type="project" value="TreeGrafter"/>
</dbReference>
<comment type="caution">
    <text evidence="5">The sequence shown here is derived from an EMBL/GenBank/DDBJ whole genome shotgun (WGS) entry which is preliminary data.</text>
</comment>
<dbReference type="RefSeq" id="WP_021796868.1">
    <property type="nucleotide sequence ID" value="NZ_ACVN02000091.1"/>
</dbReference>
<gene>
    <name evidence="5" type="ORF">HMPREF0682_2202</name>
</gene>
<evidence type="ECO:0000256" key="1">
    <source>
        <dbReference type="ARBA" id="ARBA00022448"/>
    </source>
</evidence>
<dbReference type="Gene3D" id="3.40.50.300">
    <property type="entry name" value="P-loop containing nucleotide triphosphate hydrolases"/>
    <property type="match status" value="1"/>
</dbReference>
<dbReference type="SMART" id="SM00382">
    <property type="entry name" value="AAA"/>
    <property type="match status" value="1"/>
</dbReference>
<evidence type="ECO:0000256" key="3">
    <source>
        <dbReference type="ARBA" id="ARBA00022840"/>
    </source>
</evidence>
<dbReference type="GO" id="GO:0005524">
    <property type="term" value="F:ATP binding"/>
    <property type="evidence" value="ECO:0007669"/>
    <property type="project" value="UniProtKB-KW"/>
</dbReference>
<sequence>MFISVSGVSKSYGRGSSYVKVLDDVELEVDQGEIIVVLGASGSGKSTLLNCIGGLDQPDEGRIEVAGKEITGRSRHDLAEYRRRNVGFIFQLYNLIPNLTVEENIQVCENLTDDPLQLDELLEMLGMKEHARKFPSQLSGGQQQRCAIARALIKRPQLLLCDEPTGALDSRTSVDVLELLTRVNTETGATLCIVTHNSEIATMGDTVIRLQDGRIIERQHNDTRTPVKEP</sequence>
<protein>
    <submittedName>
        <fullName evidence="5">ABC transporter, ATP-binding protein</fullName>
    </submittedName>
</protein>
<keyword evidence="1" id="KW-0813">Transport</keyword>
<dbReference type="EMBL" id="ACVN02000091">
    <property type="protein sequence ID" value="ERK60219.1"/>
    <property type="molecule type" value="Genomic_DNA"/>
</dbReference>
<dbReference type="Proteomes" id="UP000017052">
    <property type="component" value="Unassembled WGS sequence"/>
</dbReference>
<evidence type="ECO:0000259" key="4">
    <source>
        <dbReference type="PROSITE" id="PS50893"/>
    </source>
</evidence>
<dbReference type="GO" id="GO:0022857">
    <property type="term" value="F:transmembrane transporter activity"/>
    <property type="evidence" value="ECO:0007669"/>
    <property type="project" value="TreeGrafter"/>
</dbReference>
<reference evidence="5" key="1">
    <citation type="submission" date="2013-08" db="EMBL/GenBank/DDBJ databases">
        <authorList>
            <person name="Durkin A.S."/>
            <person name="Haft D.R."/>
            <person name="McCorrison J."/>
            <person name="Torralba M."/>
            <person name="Gillis M."/>
            <person name="Haft D.H."/>
            <person name="Methe B."/>
            <person name="Sutton G."/>
            <person name="Nelson K.E."/>
        </authorList>
    </citation>
    <scope>NUCLEOTIDE SEQUENCE [LARGE SCALE GENOMIC DNA]</scope>
    <source>
        <strain evidence="5">F0233</strain>
    </source>
</reference>
<dbReference type="PROSITE" id="PS50893">
    <property type="entry name" value="ABC_TRANSPORTER_2"/>
    <property type="match status" value="1"/>
</dbReference>
<dbReference type="InterPro" id="IPR003439">
    <property type="entry name" value="ABC_transporter-like_ATP-bd"/>
</dbReference>
<proteinExistence type="predicted"/>
<dbReference type="GO" id="GO:0098796">
    <property type="term" value="C:membrane protein complex"/>
    <property type="evidence" value="ECO:0007669"/>
    <property type="project" value="UniProtKB-ARBA"/>
</dbReference>
<organism evidence="5 6">
    <name type="scientific">Propionibacterium acidifaciens F0233</name>
    <dbReference type="NCBI Taxonomy" id="553198"/>
    <lineage>
        <taxon>Bacteria</taxon>
        <taxon>Bacillati</taxon>
        <taxon>Actinomycetota</taxon>
        <taxon>Actinomycetes</taxon>
        <taxon>Propionibacteriales</taxon>
        <taxon>Propionibacteriaceae</taxon>
        <taxon>Propionibacterium</taxon>
    </lineage>
</organism>
<feature type="domain" description="ABC transporter" evidence="4">
    <location>
        <begin position="3"/>
        <end position="230"/>
    </location>
</feature>
<evidence type="ECO:0000256" key="2">
    <source>
        <dbReference type="ARBA" id="ARBA00022741"/>
    </source>
</evidence>
<dbReference type="InterPro" id="IPR017911">
    <property type="entry name" value="MacB-like_ATP-bd"/>
</dbReference>
<name>U2QVH2_9ACTN</name>
<evidence type="ECO:0000313" key="5">
    <source>
        <dbReference type="EMBL" id="ERK60219.1"/>
    </source>
</evidence>
<dbReference type="PANTHER" id="PTHR24220:SF686">
    <property type="entry name" value="BLL7988 PROTEIN"/>
    <property type="match status" value="1"/>
</dbReference>
<dbReference type="AlphaFoldDB" id="U2QVH2"/>
<keyword evidence="6" id="KW-1185">Reference proteome</keyword>
<keyword evidence="2" id="KW-0547">Nucleotide-binding</keyword>
<dbReference type="PANTHER" id="PTHR24220">
    <property type="entry name" value="IMPORT ATP-BINDING PROTEIN"/>
    <property type="match status" value="1"/>
</dbReference>
<keyword evidence="3 5" id="KW-0067">ATP-binding</keyword>
<dbReference type="InterPro" id="IPR003593">
    <property type="entry name" value="AAA+_ATPase"/>
</dbReference>
<dbReference type="InterPro" id="IPR015854">
    <property type="entry name" value="ABC_transpr_LolD-like"/>
</dbReference>
<dbReference type="GeneID" id="95359677"/>
<dbReference type="GO" id="GO:0016887">
    <property type="term" value="F:ATP hydrolysis activity"/>
    <property type="evidence" value="ECO:0007669"/>
    <property type="project" value="InterPro"/>
</dbReference>
<dbReference type="CDD" id="cd03255">
    <property type="entry name" value="ABC_MJ0796_LolCDE_FtsE"/>
    <property type="match status" value="1"/>
</dbReference>